<dbReference type="EMBL" id="NNAY01003993">
    <property type="protein sequence ID" value="OXU18521.1"/>
    <property type="molecule type" value="Genomic_DNA"/>
</dbReference>
<sequence length="63" mass="6753">MSYMPIRDRLTGLPMNVALPLLDGLVALNFTSSAPLSGQRPTEFLLVALVRAALGCFNLSTMS</sequence>
<dbReference type="Proteomes" id="UP000215335">
    <property type="component" value="Unassembled WGS sequence"/>
</dbReference>
<keyword evidence="2" id="KW-1185">Reference proteome</keyword>
<proteinExistence type="predicted"/>
<dbReference type="AlphaFoldDB" id="A0A232EJN2"/>
<evidence type="ECO:0000313" key="2">
    <source>
        <dbReference type="Proteomes" id="UP000215335"/>
    </source>
</evidence>
<gene>
    <name evidence="1" type="ORF">TSAR_012597</name>
</gene>
<protein>
    <submittedName>
        <fullName evidence="1">Uncharacterized protein</fullName>
    </submittedName>
</protein>
<organism evidence="1 2">
    <name type="scientific">Trichomalopsis sarcophagae</name>
    <dbReference type="NCBI Taxonomy" id="543379"/>
    <lineage>
        <taxon>Eukaryota</taxon>
        <taxon>Metazoa</taxon>
        <taxon>Ecdysozoa</taxon>
        <taxon>Arthropoda</taxon>
        <taxon>Hexapoda</taxon>
        <taxon>Insecta</taxon>
        <taxon>Pterygota</taxon>
        <taxon>Neoptera</taxon>
        <taxon>Endopterygota</taxon>
        <taxon>Hymenoptera</taxon>
        <taxon>Apocrita</taxon>
        <taxon>Proctotrupomorpha</taxon>
        <taxon>Chalcidoidea</taxon>
        <taxon>Pteromalidae</taxon>
        <taxon>Pteromalinae</taxon>
        <taxon>Trichomalopsis</taxon>
    </lineage>
</organism>
<evidence type="ECO:0000313" key="1">
    <source>
        <dbReference type="EMBL" id="OXU18521.1"/>
    </source>
</evidence>
<comment type="caution">
    <text evidence="1">The sequence shown here is derived from an EMBL/GenBank/DDBJ whole genome shotgun (WGS) entry which is preliminary data.</text>
</comment>
<name>A0A232EJN2_9HYME</name>
<accession>A0A232EJN2</accession>
<reference evidence="1 2" key="1">
    <citation type="journal article" date="2017" name="Curr. Biol.">
        <title>The Evolution of Venom by Co-option of Single-Copy Genes.</title>
        <authorList>
            <person name="Martinson E.O."/>
            <person name="Mrinalini"/>
            <person name="Kelkar Y.D."/>
            <person name="Chang C.H."/>
            <person name="Werren J.H."/>
        </authorList>
    </citation>
    <scope>NUCLEOTIDE SEQUENCE [LARGE SCALE GENOMIC DNA]</scope>
    <source>
        <strain evidence="1 2">Alberta</strain>
        <tissue evidence="1">Whole body</tissue>
    </source>
</reference>